<gene>
    <name evidence="9" type="ORF">JYA64_06990</name>
</gene>
<feature type="transmembrane region" description="Helical" evidence="8">
    <location>
        <begin position="6"/>
        <end position="24"/>
    </location>
</feature>
<evidence type="ECO:0000313" key="10">
    <source>
        <dbReference type="Proteomes" id="UP001319060"/>
    </source>
</evidence>
<name>A0ABS2ZA28_9BACL</name>
<feature type="transmembrane region" description="Helical" evidence="8">
    <location>
        <begin position="36"/>
        <end position="60"/>
    </location>
</feature>
<comment type="subcellular location">
    <subcellularLocation>
        <location evidence="1 7">Cell membrane</location>
        <topology evidence="1 7">Multi-pass membrane protein</topology>
    </subcellularLocation>
</comment>
<keyword evidence="4 7" id="KW-0812">Transmembrane</keyword>
<evidence type="ECO:0000256" key="6">
    <source>
        <dbReference type="ARBA" id="ARBA00023136"/>
    </source>
</evidence>
<dbReference type="SUPFAM" id="SSF103481">
    <property type="entry name" value="Multidrug resistance efflux transporter EmrE"/>
    <property type="match status" value="1"/>
</dbReference>
<evidence type="ECO:0000256" key="7">
    <source>
        <dbReference type="RuleBase" id="RU003942"/>
    </source>
</evidence>
<accession>A0ABS2ZA28</accession>
<keyword evidence="6 8" id="KW-0472">Membrane</keyword>
<reference evidence="9 10" key="1">
    <citation type="submission" date="2021-01" db="EMBL/GenBank/DDBJ databases">
        <title>Genome Sequencing of Type Strains.</title>
        <authorList>
            <person name="Lemaire J.F."/>
            <person name="Inderbitzin P."/>
            <person name="Collins S.B."/>
            <person name="Wespe N."/>
            <person name="Knight-Connoni V."/>
        </authorList>
    </citation>
    <scope>NUCLEOTIDE SEQUENCE [LARGE SCALE GENOMIC DNA]</scope>
    <source>
        <strain evidence="9 10">DSM 14730</strain>
    </source>
</reference>
<dbReference type="Pfam" id="PF00893">
    <property type="entry name" value="Multi_Drug_Res"/>
    <property type="match status" value="1"/>
</dbReference>
<dbReference type="PANTHER" id="PTHR30561">
    <property type="entry name" value="SMR FAMILY PROTON-DEPENDENT DRUG EFFLUX TRANSPORTER SUGE"/>
    <property type="match status" value="1"/>
</dbReference>
<dbReference type="InterPro" id="IPR037185">
    <property type="entry name" value="EmrE-like"/>
</dbReference>
<evidence type="ECO:0000256" key="2">
    <source>
        <dbReference type="ARBA" id="ARBA00022448"/>
    </source>
</evidence>
<comment type="similarity">
    <text evidence="7">Belongs to the drug/metabolite transporter (DMT) superfamily. Small multidrug resistance (SMR) (TC 2.A.7.1) family.</text>
</comment>
<keyword evidence="2" id="KW-0813">Transport</keyword>
<evidence type="ECO:0000256" key="1">
    <source>
        <dbReference type="ARBA" id="ARBA00004651"/>
    </source>
</evidence>
<dbReference type="Gene3D" id="1.10.3730.20">
    <property type="match status" value="1"/>
</dbReference>
<evidence type="ECO:0000256" key="8">
    <source>
        <dbReference type="SAM" id="Phobius"/>
    </source>
</evidence>
<sequence length="115" mass="12051">MLEVLLLNPYFLLAIAIASEVFGSSMLKASSGFKRFLPSVCVVIGMGVAFYCLSLSLKVIPLGTAYAIWSGIGTALTATVGVLVYKEKFDLKRASGLLLIIAGVVVLKLSGGVAH</sequence>
<evidence type="ECO:0000256" key="4">
    <source>
        <dbReference type="ARBA" id="ARBA00022692"/>
    </source>
</evidence>
<keyword evidence="10" id="KW-1185">Reference proteome</keyword>
<dbReference type="PANTHER" id="PTHR30561:SF1">
    <property type="entry name" value="MULTIDRUG TRANSPORTER EMRE"/>
    <property type="match status" value="1"/>
</dbReference>
<feature type="transmembrane region" description="Helical" evidence="8">
    <location>
        <begin position="66"/>
        <end position="85"/>
    </location>
</feature>
<comment type="caution">
    <text evidence="9">The sequence shown here is derived from an EMBL/GenBank/DDBJ whole genome shotgun (WGS) entry which is preliminary data.</text>
</comment>
<protein>
    <submittedName>
        <fullName evidence="9">Multidrug efflux SMR transporter</fullName>
    </submittedName>
</protein>
<evidence type="ECO:0000313" key="9">
    <source>
        <dbReference type="EMBL" id="MBN3545033.1"/>
    </source>
</evidence>
<dbReference type="InterPro" id="IPR045324">
    <property type="entry name" value="Small_multidrug_res"/>
</dbReference>
<keyword evidence="5 8" id="KW-1133">Transmembrane helix</keyword>
<dbReference type="EMBL" id="JAFHKS010000042">
    <property type="protein sequence ID" value="MBN3545033.1"/>
    <property type="molecule type" value="Genomic_DNA"/>
</dbReference>
<feature type="transmembrane region" description="Helical" evidence="8">
    <location>
        <begin position="97"/>
        <end position="114"/>
    </location>
</feature>
<dbReference type="Proteomes" id="UP001319060">
    <property type="component" value="Unassembled WGS sequence"/>
</dbReference>
<proteinExistence type="inferred from homology"/>
<keyword evidence="3" id="KW-1003">Cell membrane</keyword>
<evidence type="ECO:0000256" key="3">
    <source>
        <dbReference type="ARBA" id="ARBA00022475"/>
    </source>
</evidence>
<organism evidence="9 10">
    <name type="scientific">Fictibacillus barbaricus</name>
    <dbReference type="NCBI Taxonomy" id="182136"/>
    <lineage>
        <taxon>Bacteria</taxon>
        <taxon>Bacillati</taxon>
        <taxon>Bacillota</taxon>
        <taxon>Bacilli</taxon>
        <taxon>Bacillales</taxon>
        <taxon>Fictibacillaceae</taxon>
        <taxon>Fictibacillus</taxon>
    </lineage>
</organism>
<evidence type="ECO:0000256" key="5">
    <source>
        <dbReference type="ARBA" id="ARBA00022989"/>
    </source>
</evidence>
<dbReference type="InterPro" id="IPR000390">
    <property type="entry name" value="Small_drug/metabolite_transptr"/>
</dbReference>